<protein>
    <submittedName>
        <fullName evidence="7">Uncharacterized protein</fullName>
    </submittedName>
</protein>
<evidence type="ECO:0000256" key="1">
    <source>
        <dbReference type="ARBA" id="ARBA00004175"/>
    </source>
</evidence>
<keyword evidence="4" id="KW-0472">Membrane</keyword>
<keyword evidence="6" id="KW-0732">Signal</keyword>
<name>A0AAN7MJ55_MYCAM</name>
<evidence type="ECO:0000256" key="4">
    <source>
        <dbReference type="ARBA" id="ARBA00023298"/>
    </source>
</evidence>
<keyword evidence="3" id="KW-1052">Target cell membrane</keyword>
<evidence type="ECO:0000256" key="2">
    <source>
        <dbReference type="ARBA" id="ARBA00004532"/>
    </source>
</evidence>
<proteinExistence type="predicted"/>
<gene>
    <name evidence="7" type="ORF">QYF61_021250</name>
</gene>
<evidence type="ECO:0000256" key="6">
    <source>
        <dbReference type="SAM" id="SignalP"/>
    </source>
</evidence>
<dbReference type="InterPro" id="IPR050677">
    <property type="entry name" value="Actinoporin_PFT"/>
</dbReference>
<keyword evidence="8" id="KW-1185">Reference proteome</keyword>
<dbReference type="SUPFAM" id="SSF63724">
    <property type="entry name" value="Cytolysin/lectin"/>
    <property type="match status" value="1"/>
</dbReference>
<sequence length="125" mass="13743">MIHFWGCVGVLVYEADAFTLSILFSNPLSYNIFYVKVAMEISLHKVHLGNLEDIYTRMYNTQPASTGKDTMFHQVKLGACQEATVVSAGNMRVMATMSSAAKLVIKVIMENQDSSSSESKGGTTH</sequence>
<dbReference type="AlphaFoldDB" id="A0AAN7MJ55"/>
<keyword evidence="5" id="KW-0166">Nematocyst</keyword>
<feature type="signal peptide" evidence="6">
    <location>
        <begin position="1"/>
        <end position="17"/>
    </location>
</feature>
<evidence type="ECO:0000313" key="8">
    <source>
        <dbReference type="Proteomes" id="UP001333110"/>
    </source>
</evidence>
<dbReference type="GO" id="GO:0042151">
    <property type="term" value="C:nematocyst"/>
    <property type="evidence" value="ECO:0007669"/>
    <property type="project" value="UniProtKB-SubCell"/>
</dbReference>
<dbReference type="Proteomes" id="UP001333110">
    <property type="component" value="Unassembled WGS sequence"/>
</dbReference>
<organism evidence="7 8">
    <name type="scientific">Mycteria americana</name>
    <name type="common">Wood stork</name>
    <dbReference type="NCBI Taxonomy" id="33587"/>
    <lineage>
        <taxon>Eukaryota</taxon>
        <taxon>Metazoa</taxon>
        <taxon>Chordata</taxon>
        <taxon>Craniata</taxon>
        <taxon>Vertebrata</taxon>
        <taxon>Euteleostomi</taxon>
        <taxon>Archelosauria</taxon>
        <taxon>Archosauria</taxon>
        <taxon>Dinosauria</taxon>
        <taxon>Saurischia</taxon>
        <taxon>Theropoda</taxon>
        <taxon>Coelurosauria</taxon>
        <taxon>Aves</taxon>
        <taxon>Neognathae</taxon>
        <taxon>Neoaves</taxon>
        <taxon>Aequornithes</taxon>
        <taxon>Ciconiiformes</taxon>
        <taxon>Ciconiidae</taxon>
        <taxon>Mycteria</taxon>
    </lineage>
</organism>
<dbReference type="Gene3D" id="2.60.270.20">
    <property type="entry name" value="Cytolysin/lectin"/>
    <property type="match status" value="1"/>
</dbReference>
<comment type="subcellular location">
    <subcellularLocation>
        <location evidence="2">Nematocyst</location>
    </subcellularLocation>
    <subcellularLocation>
        <location evidence="1">Target cell membrane</location>
    </subcellularLocation>
</comment>
<dbReference type="PANTHER" id="PTHR40388:SF1">
    <property type="entry name" value="BRYOPORIN"/>
    <property type="match status" value="1"/>
</dbReference>
<evidence type="ECO:0000256" key="3">
    <source>
        <dbReference type="ARBA" id="ARBA00022537"/>
    </source>
</evidence>
<dbReference type="InterPro" id="IPR015926">
    <property type="entry name" value="Cytolysin/lectin"/>
</dbReference>
<evidence type="ECO:0000256" key="5">
    <source>
        <dbReference type="ARBA" id="ARBA00023331"/>
    </source>
</evidence>
<keyword evidence="4" id="KW-1053">Target membrane</keyword>
<feature type="chain" id="PRO_5042912484" evidence="6">
    <location>
        <begin position="18"/>
        <end position="125"/>
    </location>
</feature>
<dbReference type="GO" id="GO:0044218">
    <property type="term" value="C:other organism cell membrane"/>
    <property type="evidence" value="ECO:0007669"/>
    <property type="project" value="UniProtKB-KW"/>
</dbReference>
<dbReference type="EMBL" id="JAUNZN010000036">
    <property type="protein sequence ID" value="KAK4806654.1"/>
    <property type="molecule type" value="Genomic_DNA"/>
</dbReference>
<evidence type="ECO:0000313" key="7">
    <source>
        <dbReference type="EMBL" id="KAK4806654.1"/>
    </source>
</evidence>
<reference evidence="7 8" key="1">
    <citation type="journal article" date="2023" name="J. Hered.">
        <title>Chromosome-level genome of the wood stork (Mycteria americana) provides insight into avian chromosome evolution.</title>
        <authorList>
            <person name="Flamio R. Jr."/>
            <person name="Ramstad K.M."/>
        </authorList>
    </citation>
    <scope>NUCLEOTIDE SEQUENCE [LARGE SCALE GENOMIC DNA]</scope>
    <source>
        <strain evidence="7">JAX WOST 10</strain>
    </source>
</reference>
<dbReference type="PANTHER" id="PTHR40388">
    <property type="entry name" value="BRYOPORIN"/>
    <property type="match status" value="1"/>
</dbReference>
<accession>A0AAN7MJ55</accession>
<comment type="caution">
    <text evidence="7">The sequence shown here is derived from an EMBL/GenBank/DDBJ whole genome shotgun (WGS) entry which is preliminary data.</text>
</comment>